<reference evidence="1" key="1">
    <citation type="journal article" date="2019" name="Environ. Microbiol.">
        <title>Fungal ecological strategies reflected in gene transcription - a case study of two litter decomposers.</title>
        <authorList>
            <person name="Barbi F."/>
            <person name="Kohler A."/>
            <person name="Barry K."/>
            <person name="Baskaran P."/>
            <person name="Daum C."/>
            <person name="Fauchery L."/>
            <person name="Ihrmark K."/>
            <person name="Kuo A."/>
            <person name="LaButti K."/>
            <person name="Lipzen A."/>
            <person name="Morin E."/>
            <person name="Grigoriev I.V."/>
            <person name="Henrissat B."/>
            <person name="Lindahl B."/>
            <person name="Martin F."/>
        </authorList>
    </citation>
    <scope>NUCLEOTIDE SEQUENCE</scope>
    <source>
        <strain evidence="1">JB14</strain>
    </source>
</reference>
<dbReference type="Proteomes" id="UP000799118">
    <property type="component" value="Unassembled WGS sequence"/>
</dbReference>
<gene>
    <name evidence="1" type="ORF">BT96DRAFT_1082759</name>
</gene>
<evidence type="ECO:0000313" key="1">
    <source>
        <dbReference type="EMBL" id="KAE9386836.1"/>
    </source>
</evidence>
<name>A0A6A4GN08_9AGAR</name>
<sequence length="558" mass="63222">MSDTYFVSGEGGYGDDWKKPGNAMHALRKLRFLPMELQPLLPQIIKESGLATVLVQIMNSIHLERDPLLAERFASHRWGSQIARELQCYTPATVFIDQTLPLKVDKIDSTFLLSLINRSVPFIGRPETVFLFVGYATFKKVWDEILVPSMRAEGTQLMLPDNILDVYSKLCAFCRDDHIPDFIKAENPILHSVMEHTSHFTSTLKKADRSLNRLGRTKCEFCQNLPEVQQCQHYIRVTARDATSVDKKLLRDFDDPNQIPYIHNEKVKMDSVHIRDLPGPGIEHHIHARTDLDPRCKRDITHFIDDDTDEEIGGVTYDGLSPEFFSIIQDNHAHFSKNVRNVTRGNAFQKMDYGKMAAAGFCQPKGGAVGSGYGNPYGPSQIRSHAIIDKQIADQYVQNLFRMGIDNGLVLQVVKQSAREVANAMIRSAEDAGTLPVGRQGLNLFYCWNYIAPLHFDHDRSYTISLQIAKGGNLNHYNFCYARWGIIIYTKLGCIWWFDGQDIHGTVSPTRAALENASKKTPYSDGLVIVLREKDANAAKELQKATMNIPKLTKYWSE</sequence>
<organism evidence="1 2">
    <name type="scientific">Gymnopus androsaceus JB14</name>
    <dbReference type="NCBI Taxonomy" id="1447944"/>
    <lineage>
        <taxon>Eukaryota</taxon>
        <taxon>Fungi</taxon>
        <taxon>Dikarya</taxon>
        <taxon>Basidiomycota</taxon>
        <taxon>Agaricomycotina</taxon>
        <taxon>Agaricomycetes</taxon>
        <taxon>Agaricomycetidae</taxon>
        <taxon>Agaricales</taxon>
        <taxon>Marasmiineae</taxon>
        <taxon>Omphalotaceae</taxon>
        <taxon>Gymnopus</taxon>
    </lineage>
</organism>
<dbReference type="OrthoDB" id="2634618at2759"/>
<protein>
    <submittedName>
        <fullName evidence="1">Uncharacterized protein</fullName>
    </submittedName>
</protein>
<accession>A0A6A4GN08</accession>
<dbReference type="AlphaFoldDB" id="A0A6A4GN08"/>
<evidence type="ECO:0000313" key="2">
    <source>
        <dbReference type="Proteomes" id="UP000799118"/>
    </source>
</evidence>
<proteinExistence type="predicted"/>
<keyword evidence="2" id="KW-1185">Reference proteome</keyword>
<dbReference type="EMBL" id="ML769845">
    <property type="protein sequence ID" value="KAE9386836.1"/>
    <property type="molecule type" value="Genomic_DNA"/>
</dbReference>